<evidence type="ECO:0000313" key="7">
    <source>
        <dbReference type="EMBL" id="SHE87154.1"/>
    </source>
</evidence>
<dbReference type="PANTHER" id="PTHR32494">
    <property type="entry name" value="ALLANTOATE DEIMINASE-RELATED"/>
    <property type="match status" value="1"/>
</dbReference>
<dbReference type="PIRSF" id="PIRSF001235">
    <property type="entry name" value="Amidase_carbamoylase"/>
    <property type="match status" value="1"/>
</dbReference>
<dbReference type="AlphaFoldDB" id="A0A1M4X0Y9"/>
<feature type="binding site" evidence="4">
    <location>
        <position position="289"/>
    </location>
    <ligand>
        <name>allantoate</name>
        <dbReference type="ChEBI" id="CHEBI:17536"/>
    </ligand>
</feature>
<dbReference type="Pfam" id="PF01546">
    <property type="entry name" value="Peptidase_M20"/>
    <property type="match status" value="1"/>
</dbReference>
<keyword evidence="3" id="KW-0479">Metal-binding</keyword>
<reference evidence="8" key="1">
    <citation type="submission" date="2016-11" db="EMBL/GenBank/DDBJ databases">
        <authorList>
            <person name="Varghese N."/>
            <person name="Submissions S."/>
        </authorList>
    </citation>
    <scope>NUCLEOTIDE SEQUENCE [LARGE SCALE GENOMIC DNA]</scope>
    <source>
        <strain evidence="8">CGMCC 1.7063</strain>
    </source>
</reference>
<name>A0A1M4X0Y9_9GAMM</name>
<dbReference type="SUPFAM" id="SSF55031">
    <property type="entry name" value="Bacterial exopeptidase dimerisation domain"/>
    <property type="match status" value="1"/>
</dbReference>
<dbReference type="Proteomes" id="UP000184170">
    <property type="component" value="Unassembled WGS sequence"/>
</dbReference>
<evidence type="ECO:0000259" key="6">
    <source>
        <dbReference type="Pfam" id="PF07687"/>
    </source>
</evidence>
<feature type="domain" description="Peptidase M20 dimerisation" evidence="6">
    <location>
        <begin position="218"/>
        <end position="312"/>
    </location>
</feature>
<evidence type="ECO:0000256" key="3">
    <source>
        <dbReference type="PIRSR" id="PIRSR001235-1"/>
    </source>
</evidence>
<gene>
    <name evidence="7" type="ORF">SAMN04487965_0834</name>
</gene>
<evidence type="ECO:0000256" key="4">
    <source>
        <dbReference type="PIRSR" id="PIRSR001235-2"/>
    </source>
</evidence>
<evidence type="ECO:0000313" key="8">
    <source>
        <dbReference type="Proteomes" id="UP000184170"/>
    </source>
</evidence>
<dbReference type="InterPro" id="IPR010158">
    <property type="entry name" value="Amidase_Cbmase"/>
</dbReference>
<dbReference type="GO" id="GO:0046872">
    <property type="term" value="F:metal ion binding"/>
    <property type="evidence" value="ECO:0007669"/>
    <property type="project" value="UniProtKB-KW"/>
</dbReference>
<feature type="binding site" evidence="3">
    <location>
        <position position="95"/>
    </location>
    <ligand>
        <name>Zn(2+)</name>
        <dbReference type="ChEBI" id="CHEBI:29105"/>
        <label>2</label>
    </ligand>
</feature>
<dbReference type="RefSeq" id="WP_073271818.1">
    <property type="nucleotide sequence ID" value="NZ_FQVA01000001.1"/>
</dbReference>
<dbReference type="STRING" id="494016.SAMN04487965_0834"/>
<feature type="binding site" evidence="4">
    <location>
        <position position="276"/>
    </location>
    <ligand>
        <name>allantoate</name>
        <dbReference type="ChEBI" id="CHEBI:17536"/>
    </ligand>
</feature>
<dbReference type="NCBIfam" id="TIGR01879">
    <property type="entry name" value="hydantase"/>
    <property type="match status" value="1"/>
</dbReference>
<sequence>MDKPLSINAERLWQRLMDMGAIGATSKGGCNRQALTDEDAAGRKLFADWCKAAGCEIRRDAIGNLFAVRPGTRADAPVVLTGSHLDTQPTGGKFDGVFGVLAGLEVIESLNDARIQTEHPIAVVAWTNEEGCRFDTAMMGSAVWSGNMALEEAYNLTDSDGVTVRQELERLQQLGDDGLSPLRVLAAIEAHIEQGPVLEREGLEIGVVTGVQHMSRHRVVIRGVEAHAGPTPMNLRRDPSRALAEILPRLYRMSEQFGDDARLTIGIITTEPGSSNTVPGLLTFTADIRHPDGHQYRAMVQEFERIVDEVGAEQGLPMDSHCFWRAPGVEFNSRCIDAVRHATRNCGYGFREIVSGAGHDACNVASRVATSMIFIPCRDGLSHNEAEHSTPEQVAAGAQVLLNAIVKLAAGQSGEARESTARPLNTCAQTKKPGNAGLSL</sequence>
<feature type="binding site" evidence="3">
    <location>
        <position position="95"/>
    </location>
    <ligand>
        <name>Zn(2+)</name>
        <dbReference type="ChEBI" id="CHEBI:29105"/>
        <label>1</label>
    </ligand>
</feature>
<dbReference type="NCBIfam" id="NF006769">
    <property type="entry name" value="PRK09290.1-3"/>
    <property type="match status" value="1"/>
</dbReference>
<dbReference type="Pfam" id="PF07687">
    <property type="entry name" value="M20_dimer"/>
    <property type="match status" value="1"/>
</dbReference>
<dbReference type="InterPro" id="IPR036264">
    <property type="entry name" value="Bact_exopeptidase_dim_dom"/>
</dbReference>
<dbReference type="PANTHER" id="PTHR32494:SF5">
    <property type="entry name" value="ALLANTOATE AMIDOHYDROLASE"/>
    <property type="match status" value="1"/>
</dbReference>
<dbReference type="EMBL" id="FQVA01000001">
    <property type="protein sequence ID" value="SHE87154.1"/>
    <property type="molecule type" value="Genomic_DNA"/>
</dbReference>
<keyword evidence="2 7" id="KW-0378">Hydrolase</keyword>
<feature type="binding site" evidence="3">
    <location>
        <position position="383"/>
    </location>
    <ligand>
        <name>Zn(2+)</name>
        <dbReference type="ChEBI" id="CHEBI:29105"/>
        <label>2</label>
    </ligand>
</feature>
<dbReference type="NCBIfam" id="NF006771">
    <property type="entry name" value="PRK09290.1-5"/>
    <property type="match status" value="1"/>
</dbReference>
<feature type="binding site" evidence="3">
    <location>
        <position position="84"/>
    </location>
    <ligand>
        <name>Zn(2+)</name>
        <dbReference type="ChEBI" id="CHEBI:29105"/>
        <label>1</label>
    </ligand>
</feature>
<keyword evidence="8" id="KW-1185">Reference proteome</keyword>
<dbReference type="InterPro" id="IPR011650">
    <property type="entry name" value="Peptidase_M20_dimer"/>
</dbReference>
<dbReference type="OrthoDB" id="9808195at2"/>
<evidence type="ECO:0000256" key="1">
    <source>
        <dbReference type="ARBA" id="ARBA00006153"/>
    </source>
</evidence>
<keyword evidence="3" id="KW-0862">Zinc</keyword>
<comment type="cofactor">
    <cofactor evidence="3">
        <name>Zn(2+)</name>
        <dbReference type="ChEBI" id="CHEBI:29105"/>
    </cofactor>
    <text evidence="3">Binds 2 Zn(2+) ions per subunit.</text>
</comment>
<feature type="binding site" evidence="3">
    <location>
        <position position="130"/>
    </location>
    <ligand>
        <name>Zn(2+)</name>
        <dbReference type="ChEBI" id="CHEBI:29105"/>
        <label>2</label>
    </ligand>
</feature>
<evidence type="ECO:0000256" key="5">
    <source>
        <dbReference type="SAM" id="MobiDB-lite"/>
    </source>
</evidence>
<organism evidence="7 8">
    <name type="scientific">Microbulbifer donghaiensis</name>
    <dbReference type="NCBI Taxonomy" id="494016"/>
    <lineage>
        <taxon>Bacteria</taxon>
        <taxon>Pseudomonadati</taxon>
        <taxon>Pseudomonadota</taxon>
        <taxon>Gammaproteobacteria</taxon>
        <taxon>Cellvibrionales</taxon>
        <taxon>Microbulbiferaceae</taxon>
        <taxon>Microbulbifer</taxon>
    </lineage>
</organism>
<accession>A0A1M4X0Y9</accession>
<dbReference type="GO" id="GO:0016813">
    <property type="term" value="F:hydrolase activity, acting on carbon-nitrogen (but not peptide) bonds, in linear amidines"/>
    <property type="evidence" value="ECO:0007669"/>
    <property type="project" value="InterPro"/>
</dbReference>
<feature type="region of interest" description="Disordered" evidence="5">
    <location>
        <begin position="416"/>
        <end position="440"/>
    </location>
</feature>
<proteinExistence type="inferred from homology"/>
<comment type="similarity">
    <text evidence="1">Belongs to the peptidase M20 family.</text>
</comment>
<dbReference type="Gene3D" id="3.30.70.360">
    <property type="match status" value="1"/>
</dbReference>
<protein>
    <submittedName>
        <fullName evidence="7">N-carbamoyl-L-amino-acid hydrolase</fullName>
    </submittedName>
</protein>
<dbReference type="CDD" id="cd03884">
    <property type="entry name" value="M20_bAS"/>
    <property type="match status" value="1"/>
</dbReference>
<feature type="binding site" evidence="4">
    <location>
        <position position="216"/>
    </location>
    <ligand>
        <name>allantoate</name>
        <dbReference type="ChEBI" id="CHEBI:17536"/>
    </ligand>
</feature>
<evidence type="ECO:0000256" key="2">
    <source>
        <dbReference type="ARBA" id="ARBA00022801"/>
    </source>
</evidence>
<feature type="binding site" evidence="3">
    <location>
        <position position="191"/>
    </location>
    <ligand>
        <name>Zn(2+)</name>
        <dbReference type="ChEBI" id="CHEBI:29105"/>
        <label>1</label>
    </ligand>
</feature>
<dbReference type="SUPFAM" id="SSF53187">
    <property type="entry name" value="Zn-dependent exopeptidases"/>
    <property type="match status" value="1"/>
</dbReference>
<dbReference type="Gene3D" id="3.40.630.10">
    <property type="entry name" value="Zn peptidases"/>
    <property type="match status" value="1"/>
</dbReference>
<dbReference type="InterPro" id="IPR002933">
    <property type="entry name" value="Peptidase_M20"/>
</dbReference>